<evidence type="ECO:0000256" key="6">
    <source>
        <dbReference type="ARBA" id="ARBA00022692"/>
    </source>
</evidence>
<keyword evidence="10 14" id="KW-0472">Membrane</keyword>
<feature type="region of interest" description="Disordered" evidence="17">
    <location>
        <begin position="176"/>
        <end position="202"/>
    </location>
</feature>
<evidence type="ECO:0000256" key="5">
    <source>
        <dbReference type="ARBA" id="ARBA00022547"/>
    </source>
</evidence>
<dbReference type="Proteomes" id="UP000597761">
    <property type="component" value="Unassembled WGS sequence"/>
</dbReference>
<keyword evidence="4 14" id="KW-1003">Cell membrane</keyword>
<keyword evidence="9 14" id="KW-0406">Ion transport</keyword>
<evidence type="ECO:0000256" key="3">
    <source>
        <dbReference type="ARBA" id="ARBA00022448"/>
    </source>
</evidence>
<dbReference type="InterPro" id="IPR028987">
    <property type="entry name" value="ATP_synth_B-like_membr_sf"/>
</dbReference>
<gene>
    <name evidence="14 18" type="primary">atpF</name>
    <name evidence="18" type="ORF">GCM10011512_18920</name>
</gene>
<evidence type="ECO:0000256" key="2">
    <source>
        <dbReference type="ARBA" id="ARBA00005513"/>
    </source>
</evidence>
<evidence type="ECO:0000256" key="7">
    <source>
        <dbReference type="ARBA" id="ARBA00022781"/>
    </source>
</evidence>
<evidence type="ECO:0000256" key="11">
    <source>
        <dbReference type="ARBA" id="ARBA00023310"/>
    </source>
</evidence>
<dbReference type="Pfam" id="PF00430">
    <property type="entry name" value="ATP-synt_B"/>
    <property type="match status" value="1"/>
</dbReference>
<dbReference type="InterPro" id="IPR005864">
    <property type="entry name" value="ATP_synth_F0_bsu_bac"/>
</dbReference>
<dbReference type="InterPro" id="IPR050059">
    <property type="entry name" value="ATP_synthase_B_chain"/>
</dbReference>
<keyword evidence="16" id="KW-0175">Coiled coil</keyword>
<organism evidence="18 19">
    <name type="scientific">Tersicoccus solisilvae</name>
    <dbReference type="NCBI Taxonomy" id="1882339"/>
    <lineage>
        <taxon>Bacteria</taxon>
        <taxon>Bacillati</taxon>
        <taxon>Actinomycetota</taxon>
        <taxon>Actinomycetes</taxon>
        <taxon>Micrococcales</taxon>
        <taxon>Micrococcaceae</taxon>
        <taxon>Tersicoccus</taxon>
    </lineage>
</organism>
<dbReference type="EMBL" id="BMJI01000010">
    <property type="protein sequence ID" value="GGC92040.1"/>
    <property type="molecule type" value="Genomic_DNA"/>
</dbReference>
<evidence type="ECO:0000256" key="1">
    <source>
        <dbReference type="ARBA" id="ARBA00004162"/>
    </source>
</evidence>
<evidence type="ECO:0000313" key="19">
    <source>
        <dbReference type="Proteomes" id="UP000597761"/>
    </source>
</evidence>
<evidence type="ECO:0000256" key="4">
    <source>
        <dbReference type="ARBA" id="ARBA00022475"/>
    </source>
</evidence>
<evidence type="ECO:0000256" key="14">
    <source>
        <dbReference type="HAMAP-Rule" id="MF_01398"/>
    </source>
</evidence>
<comment type="function">
    <text evidence="14">Component of the F(0) channel, it forms part of the peripheral stalk, linking F(1) to F(0).</text>
</comment>
<dbReference type="NCBIfam" id="NF004412">
    <property type="entry name" value="PRK05759.1-3"/>
    <property type="match status" value="1"/>
</dbReference>
<evidence type="ECO:0000256" key="8">
    <source>
        <dbReference type="ARBA" id="ARBA00022989"/>
    </source>
</evidence>
<dbReference type="CDD" id="cd06503">
    <property type="entry name" value="ATP-synt_Fo_b"/>
    <property type="match status" value="1"/>
</dbReference>
<comment type="subcellular location">
    <subcellularLocation>
        <location evidence="1 14">Cell membrane</location>
        <topology evidence="1 14">Single-pass membrane protein</topology>
    </subcellularLocation>
</comment>
<keyword evidence="7 14" id="KW-0375">Hydrogen ion transport</keyword>
<keyword evidence="8 14" id="KW-1133">Transmembrane helix</keyword>
<dbReference type="HAMAP" id="MF_01398">
    <property type="entry name" value="ATP_synth_b_bprime"/>
    <property type="match status" value="1"/>
</dbReference>
<protein>
    <recommendedName>
        <fullName evidence="14">ATP synthase subunit b</fullName>
    </recommendedName>
    <alternativeName>
        <fullName evidence="14">ATP synthase F(0) sector subunit b</fullName>
    </alternativeName>
    <alternativeName>
        <fullName evidence="14">ATPase subunit I</fullName>
    </alternativeName>
    <alternativeName>
        <fullName evidence="14">F-type ATPase subunit b</fullName>
        <shortName evidence="14">F-ATPase subunit b</shortName>
    </alternativeName>
</protein>
<dbReference type="InterPro" id="IPR002146">
    <property type="entry name" value="ATP_synth_b/b'su_bac/chlpt"/>
</dbReference>
<keyword evidence="11 14" id="KW-0066">ATP synthesis</keyword>
<dbReference type="Gene3D" id="1.20.5.620">
    <property type="entry name" value="F1F0 ATP synthase subunit B, membrane domain"/>
    <property type="match status" value="1"/>
</dbReference>
<dbReference type="NCBIfam" id="TIGR01144">
    <property type="entry name" value="ATP_synt_b"/>
    <property type="match status" value="1"/>
</dbReference>
<evidence type="ECO:0000256" key="9">
    <source>
        <dbReference type="ARBA" id="ARBA00023065"/>
    </source>
</evidence>
<keyword evidence="19" id="KW-1185">Reference proteome</keyword>
<comment type="function">
    <text evidence="12 14">F(1)F(0) ATP synthase produces ATP from ADP in the presence of a proton or sodium gradient. F-type ATPases consist of two structural domains, F(1) containing the extramembraneous catalytic core and F(0) containing the membrane proton channel, linked together by a central stalk and a peripheral stalk. During catalysis, ATP synthesis in the catalytic domain of F(1) is coupled via a rotary mechanism of the central stalk subunits to proton translocation.</text>
</comment>
<evidence type="ECO:0000256" key="15">
    <source>
        <dbReference type="RuleBase" id="RU003848"/>
    </source>
</evidence>
<accession>A0ABQ1PAB2</accession>
<feature type="coiled-coil region" evidence="16">
    <location>
        <begin position="60"/>
        <end position="98"/>
    </location>
</feature>
<evidence type="ECO:0000313" key="18">
    <source>
        <dbReference type="EMBL" id="GGC92040.1"/>
    </source>
</evidence>
<comment type="subunit">
    <text evidence="13 14">F-type ATPases have 2 components, F(1) - the catalytic core - and F(0) - the membrane proton channel. F(1) has five subunits: alpha(3), beta(3), gamma(1), delta(1), epsilon(1). F(0) has three main subunits: a(1), b(2) and c(10-14). The alpha and beta chains form an alternating ring which encloses part of the gamma chain. F(1) is attached to F(0) by a central stalk formed by the gamma and epsilon chains, while a peripheral stalk is formed by the delta and b chains.</text>
</comment>
<proteinExistence type="inferred from homology"/>
<comment type="caution">
    <text evidence="18">The sequence shown here is derived from an EMBL/GenBank/DDBJ whole genome shotgun (WGS) entry which is preliminary data.</text>
</comment>
<keyword evidence="3 14" id="KW-0813">Transport</keyword>
<dbReference type="SUPFAM" id="SSF81573">
    <property type="entry name" value="F1F0 ATP synthase subunit B, membrane domain"/>
    <property type="match status" value="1"/>
</dbReference>
<evidence type="ECO:0000256" key="12">
    <source>
        <dbReference type="ARBA" id="ARBA00025198"/>
    </source>
</evidence>
<dbReference type="PANTHER" id="PTHR33445">
    <property type="entry name" value="ATP SYNTHASE SUBUNIT B', CHLOROPLASTIC"/>
    <property type="match status" value="1"/>
</dbReference>
<name>A0ABQ1PAB2_9MICC</name>
<reference evidence="19" key="1">
    <citation type="journal article" date="2019" name="Int. J. Syst. Evol. Microbiol.">
        <title>The Global Catalogue of Microorganisms (GCM) 10K type strain sequencing project: providing services to taxonomists for standard genome sequencing and annotation.</title>
        <authorList>
            <consortium name="The Broad Institute Genomics Platform"/>
            <consortium name="The Broad Institute Genome Sequencing Center for Infectious Disease"/>
            <person name="Wu L."/>
            <person name="Ma J."/>
        </authorList>
    </citation>
    <scope>NUCLEOTIDE SEQUENCE [LARGE SCALE GENOMIC DNA]</scope>
    <source>
        <strain evidence="19">CGMCC 1.15480</strain>
    </source>
</reference>
<keyword evidence="6 14" id="KW-0812">Transmembrane</keyword>
<evidence type="ECO:0000256" key="17">
    <source>
        <dbReference type="SAM" id="MobiDB-lite"/>
    </source>
</evidence>
<sequence length="202" mass="21480">MNRLQILAAEEGANPLIPNVWEIVVTLLGFGVLLYILIKFVVPAFEKTYAERTAAIEGGIEKAEKAQEEANAALTEYRQQLEDARGEANRIREEARADGAKILADLKARAAAESARITEQAHTQIEAERTAAVASLRSEVGTLATALAGKIVGEALDDDERSRRVVDRFLSDLEHADAGSAGHGSVRAGSTAVGSDGSAGDR</sequence>
<feature type="transmembrane region" description="Helical" evidence="14">
    <location>
        <begin position="20"/>
        <end position="42"/>
    </location>
</feature>
<dbReference type="RefSeq" id="WP_188668096.1">
    <property type="nucleotide sequence ID" value="NZ_BMJI01000010.1"/>
</dbReference>
<comment type="similarity">
    <text evidence="2 14 15">Belongs to the ATPase B chain family.</text>
</comment>
<evidence type="ECO:0000256" key="13">
    <source>
        <dbReference type="ARBA" id="ARBA00025830"/>
    </source>
</evidence>
<keyword evidence="5 14" id="KW-0138">CF(0)</keyword>
<dbReference type="PANTHER" id="PTHR33445:SF1">
    <property type="entry name" value="ATP SYNTHASE SUBUNIT B"/>
    <property type="match status" value="1"/>
</dbReference>
<evidence type="ECO:0000256" key="16">
    <source>
        <dbReference type="SAM" id="Coils"/>
    </source>
</evidence>
<evidence type="ECO:0000256" key="10">
    <source>
        <dbReference type="ARBA" id="ARBA00023136"/>
    </source>
</evidence>